<dbReference type="GO" id="GO:0003700">
    <property type="term" value="F:DNA-binding transcription factor activity"/>
    <property type="evidence" value="ECO:0007669"/>
    <property type="project" value="InterPro"/>
</dbReference>
<dbReference type="Proteomes" id="UP000305282">
    <property type="component" value="Unassembled WGS sequence"/>
</dbReference>
<evidence type="ECO:0000259" key="1">
    <source>
        <dbReference type="Pfam" id="PF04545"/>
    </source>
</evidence>
<evidence type="ECO:0000313" key="3">
    <source>
        <dbReference type="Proteomes" id="UP000305282"/>
    </source>
</evidence>
<gene>
    <name evidence="2" type="ORF">E7Y31_05805</name>
</gene>
<dbReference type="EMBL" id="SSXH01000086">
    <property type="protein sequence ID" value="THJ75388.1"/>
    <property type="molecule type" value="Genomic_DNA"/>
</dbReference>
<comment type="caution">
    <text evidence="2">The sequence shown here is derived from an EMBL/GenBank/DDBJ whole genome shotgun (WGS) entry which is preliminary data.</text>
</comment>
<name>A0A4S5ESH2_9ACTN</name>
<organism evidence="2 3">
    <name type="scientific">Candidatus Frankia alpina</name>
    <dbReference type="NCBI Taxonomy" id="2699483"/>
    <lineage>
        <taxon>Bacteria</taxon>
        <taxon>Bacillati</taxon>
        <taxon>Actinomycetota</taxon>
        <taxon>Actinomycetes</taxon>
        <taxon>Frankiales</taxon>
        <taxon>Frankiaceae</taxon>
        <taxon>Frankia</taxon>
    </lineage>
</organism>
<protein>
    <submittedName>
        <fullName evidence="2">Sigma-70 family RNA polymerase sigma factor</fullName>
    </submittedName>
</protein>
<dbReference type="Pfam" id="PF04545">
    <property type="entry name" value="Sigma70_r4"/>
    <property type="match status" value="1"/>
</dbReference>
<evidence type="ECO:0000313" key="2">
    <source>
        <dbReference type="EMBL" id="THJ75388.1"/>
    </source>
</evidence>
<feature type="domain" description="RNA polymerase sigma-70 region 4" evidence="1">
    <location>
        <begin position="33"/>
        <end position="73"/>
    </location>
</feature>
<dbReference type="InterPro" id="IPR007630">
    <property type="entry name" value="RNA_pol_sigma70_r4"/>
</dbReference>
<keyword evidence="3" id="KW-1185">Reference proteome</keyword>
<dbReference type="OrthoDB" id="3681249at2"/>
<dbReference type="GO" id="GO:0006352">
    <property type="term" value="P:DNA-templated transcription initiation"/>
    <property type="evidence" value="ECO:0007669"/>
    <property type="project" value="InterPro"/>
</dbReference>
<accession>A0A4S5ESH2</accession>
<proteinExistence type="predicted"/>
<reference evidence="2 3" key="1">
    <citation type="submission" date="2019-04" db="EMBL/GenBank/DDBJ databases">
        <title>Draft genome sequences for three unisolated Alnus-infective Frankia Sp+ strains, AgTrS, AiOr and AvVan, the first sequenced Frankia strains able to sporulate in-planta.</title>
        <authorList>
            <person name="Bethencourt L."/>
            <person name="Vautrin F."/>
            <person name="Taib N."/>
            <person name="Dubost A."/>
            <person name="Castro-Garcia L."/>
            <person name="Imbaud O."/>
            <person name="Abrouk D."/>
            <person name="Fournier P."/>
            <person name="Briolay J."/>
            <person name="Nguyen A."/>
            <person name="Normand P."/>
            <person name="Fernandez M.P."/>
            <person name="Brochier-Armanet C."/>
            <person name="Herrera-Belaroussi A."/>
        </authorList>
    </citation>
    <scope>NUCLEOTIDE SEQUENCE [LARGE SCALE GENOMIC DNA]</scope>
    <source>
        <strain evidence="2 3">AvVan</strain>
    </source>
</reference>
<dbReference type="InterPro" id="IPR013324">
    <property type="entry name" value="RNA_pol_sigma_r3/r4-like"/>
</dbReference>
<dbReference type="AlphaFoldDB" id="A0A4S5ESH2"/>
<dbReference type="InterPro" id="IPR036388">
    <property type="entry name" value="WH-like_DNA-bd_sf"/>
</dbReference>
<dbReference type="Gene3D" id="1.10.10.10">
    <property type="entry name" value="Winged helix-like DNA-binding domain superfamily/Winged helix DNA-binding domain"/>
    <property type="match status" value="1"/>
</dbReference>
<sequence length="278" mass="30077">MVGELETLGAVDDPLERARRAGGLIDAHQATINELSRIRREALEYLVSTGMTQKQIGERLGMSRARVGQLLKSGPQPERAFLGTGRLIFALGGKLEAGKASPGPVVSDGTLAAYHRLAELARTLDLGSDFEVIEPPGIVTLNRANLVVICGPRLSPLVAQVLESDPRLAFHRDDQGWHIVDRETGDVHRSSLDSGGRTDIAYLGRLPRPDGRGTFLYLAGIHAAGTSGAAHYLEAHLPELYAEVKTKRFSTLITCDVDPETKQVVASERLTPLIRHDG</sequence>
<dbReference type="SUPFAM" id="SSF88659">
    <property type="entry name" value="Sigma3 and sigma4 domains of RNA polymerase sigma factors"/>
    <property type="match status" value="1"/>
</dbReference>